<keyword evidence="2" id="KW-1185">Reference proteome</keyword>
<dbReference type="Gene3D" id="3.30.420.10">
    <property type="entry name" value="Ribonuclease H-like superfamily/Ribonuclease H"/>
    <property type="match status" value="1"/>
</dbReference>
<evidence type="ECO:0000313" key="1">
    <source>
        <dbReference type="EMBL" id="TFK53241.1"/>
    </source>
</evidence>
<proteinExistence type="predicted"/>
<reference evidence="1 2" key="1">
    <citation type="journal article" date="2019" name="Nat. Ecol. Evol.">
        <title>Megaphylogeny resolves global patterns of mushroom evolution.</title>
        <authorList>
            <person name="Varga T."/>
            <person name="Krizsan K."/>
            <person name="Foldi C."/>
            <person name="Dima B."/>
            <person name="Sanchez-Garcia M."/>
            <person name="Sanchez-Ramirez S."/>
            <person name="Szollosi G.J."/>
            <person name="Szarkandi J.G."/>
            <person name="Papp V."/>
            <person name="Albert L."/>
            <person name="Andreopoulos W."/>
            <person name="Angelini C."/>
            <person name="Antonin V."/>
            <person name="Barry K.W."/>
            <person name="Bougher N.L."/>
            <person name="Buchanan P."/>
            <person name="Buyck B."/>
            <person name="Bense V."/>
            <person name="Catcheside P."/>
            <person name="Chovatia M."/>
            <person name="Cooper J."/>
            <person name="Damon W."/>
            <person name="Desjardin D."/>
            <person name="Finy P."/>
            <person name="Geml J."/>
            <person name="Haridas S."/>
            <person name="Hughes K."/>
            <person name="Justo A."/>
            <person name="Karasinski D."/>
            <person name="Kautmanova I."/>
            <person name="Kiss B."/>
            <person name="Kocsube S."/>
            <person name="Kotiranta H."/>
            <person name="LaButti K.M."/>
            <person name="Lechner B.E."/>
            <person name="Liimatainen K."/>
            <person name="Lipzen A."/>
            <person name="Lukacs Z."/>
            <person name="Mihaltcheva S."/>
            <person name="Morgado L.N."/>
            <person name="Niskanen T."/>
            <person name="Noordeloos M.E."/>
            <person name="Ohm R.A."/>
            <person name="Ortiz-Santana B."/>
            <person name="Ovrebo C."/>
            <person name="Racz N."/>
            <person name="Riley R."/>
            <person name="Savchenko A."/>
            <person name="Shiryaev A."/>
            <person name="Soop K."/>
            <person name="Spirin V."/>
            <person name="Szebenyi C."/>
            <person name="Tomsovsky M."/>
            <person name="Tulloss R.E."/>
            <person name="Uehling J."/>
            <person name="Grigoriev I.V."/>
            <person name="Vagvolgyi C."/>
            <person name="Papp T."/>
            <person name="Martin F.M."/>
            <person name="Miettinen O."/>
            <person name="Hibbett D.S."/>
            <person name="Nagy L.G."/>
        </authorList>
    </citation>
    <scope>NUCLEOTIDE SEQUENCE [LARGE SCALE GENOMIC DNA]</scope>
    <source>
        <strain evidence="1 2">OMC1185</strain>
    </source>
</reference>
<organism evidence="1 2">
    <name type="scientific">Heliocybe sulcata</name>
    <dbReference type="NCBI Taxonomy" id="5364"/>
    <lineage>
        <taxon>Eukaryota</taxon>
        <taxon>Fungi</taxon>
        <taxon>Dikarya</taxon>
        <taxon>Basidiomycota</taxon>
        <taxon>Agaricomycotina</taxon>
        <taxon>Agaricomycetes</taxon>
        <taxon>Gloeophyllales</taxon>
        <taxon>Gloeophyllaceae</taxon>
        <taxon>Heliocybe</taxon>
    </lineage>
</organism>
<dbReference type="Proteomes" id="UP000305948">
    <property type="component" value="Unassembled WGS sequence"/>
</dbReference>
<evidence type="ECO:0000313" key="2">
    <source>
        <dbReference type="Proteomes" id="UP000305948"/>
    </source>
</evidence>
<accession>A0A5C3NI27</accession>
<dbReference type="GO" id="GO:0003676">
    <property type="term" value="F:nucleic acid binding"/>
    <property type="evidence" value="ECO:0007669"/>
    <property type="project" value="InterPro"/>
</dbReference>
<sequence>MAWPYEPCTTPGKAALFQICDKIRIYLLHIGAMDSFTPKLVETIKRPNVIELSVLNKIGTTKLYLGYRI</sequence>
<name>A0A5C3NI27_9AGAM</name>
<protein>
    <submittedName>
        <fullName evidence="1">Uncharacterized protein</fullName>
    </submittedName>
</protein>
<dbReference type="AlphaFoldDB" id="A0A5C3NI27"/>
<dbReference type="InterPro" id="IPR036397">
    <property type="entry name" value="RNaseH_sf"/>
</dbReference>
<gene>
    <name evidence="1" type="ORF">OE88DRAFT_1657164</name>
</gene>
<dbReference type="EMBL" id="ML213508">
    <property type="protein sequence ID" value="TFK53241.1"/>
    <property type="molecule type" value="Genomic_DNA"/>
</dbReference>